<comment type="caution">
    <text evidence="1">The sequence shown here is derived from an EMBL/GenBank/DDBJ whole genome shotgun (WGS) entry which is preliminary data.</text>
</comment>
<dbReference type="EMBL" id="QXFT01000593">
    <property type="protein sequence ID" value="KAE9340035.1"/>
    <property type="molecule type" value="Genomic_DNA"/>
</dbReference>
<reference evidence="1 3" key="1">
    <citation type="submission" date="2018-09" db="EMBL/GenBank/DDBJ databases">
        <title>Genomic investigation of the strawberry pathogen Phytophthora fragariae indicates pathogenicity is determined by transcriptional variation in three key races.</title>
        <authorList>
            <person name="Adams T.M."/>
            <person name="Armitage A.D."/>
            <person name="Sobczyk M.K."/>
            <person name="Bates H.J."/>
            <person name="Dunwell J.M."/>
            <person name="Nellist C.F."/>
            <person name="Harrison R.J."/>
        </authorList>
    </citation>
    <scope>NUCLEOTIDE SEQUENCE [LARGE SCALE GENOMIC DNA]</scope>
    <source>
        <strain evidence="1 3">SCRP249</strain>
        <strain evidence="2 4">SCRP333</strain>
    </source>
</reference>
<protein>
    <submittedName>
        <fullName evidence="1">Uncharacterized protein</fullName>
    </submittedName>
</protein>
<evidence type="ECO:0000313" key="1">
    <source>
        <dbReference type="EMBL" id="KAE9020204.1"/>
    </source>
</evidence>
<organism evidence="1 3">
    <name type="scientific">Phytophthora rubi</name>
    <dbReference type="NCBI Taxonomy" id="129364"/>
    <lineage>
        <taxon>Eukaryota</taxon>
        <taxon>Sar</taxon>
        <taxon>Stramenopiles</taxon>
        <taxon>Oomycota</taxon>
        <taxon>Peronosporomycetes</taxon>
        <taxon>Peronosporales</taxon>
        <taxon>Peronosporaceae</taxon>
        <taxon>Phytophthora</taxon>
    </lineage>
</organism>
<proteinExistence type="predicted"/>
<dbReference type="AlphaFoldDB" id="A0A6A3LVA8"/>
<sequence length="85" mass="9441">MCFQAYAQEVGARAVLTGCLVCSETSNPECSDVVVECGTWNAGSTYTWLRSTRSTDVGVELLRLHQDCPMEKRQRGTSDYDGSRR</sequence>
<evidence type="ECO:0000313" key="4">
    <source>
        <dbReference type="Proteomes" id="UP000434957"/>
    </source>
</evidence>
<evidence type="ECO:0000313" key="3">
    <source>
        <dbReference type="Proteomes" id="UP000429607"/>
    </source>
</evidence>
<dbReference type="Proteomes" id="UP000429607">
    <property type="component" value="Unassembled WGS sequence"/>
</dbReference>
<keyword evidence="4" id="KW-1185">Reference proteome</keyword>
<dbReference type="Proteomes" id="UP000434957">
    <property type="component" value="Unassembled WGS sequence"/>
</dbReference>
<name>A0A6A3LVA8_9STRA</name>
<dbReference type="EMBL" id="QXFV01000946">
    <property type="protein sequence ID" value="KAE9020204.1"/>
    <property type="molecule type" value="Genomic_DNA"/>
</dbReference>
<accession>A0A6A3LVA8</accession>
<evidence type="ECO:0000313" key="2">
    <source>
        <dbReference type="EMBL" id="KAE9340035.1"/>
    </source>
</evidence>
<gene>
    <name evidence="1" type="ORF">PR001_g13663</name>
    <name evidence="2" type="ORF">PR003_g10713</name>
</gene>